<name>A0A1J1GMT9_PLAGA</name>
<dbReference type="Pfam" id="PF01753">
    <property type="entry name" value="zf-MYND"/>
    <property type="match status" value="1"/>
</dbReference>
<proteinExistence type="predicted"/>
<dbReference type="InterPro" id="IPR002893">
    <property type="entry name" value="Znf_MYND"/>
</dbReference>
<keyword evidence="3" id="KW-0862">Zinc</keyword>
<gene>
    <name evidence="6" type="ORF">PGAL8A_00135600</name>
</gene>
<evidence type="ECO:0000256" key="1">
    <source>
        <dbReference type="ARBA" id="ARBA00022723"/>
    </source>
</evidence>
<dbReference type="PROSITE" id="PS50865">
    <property type="entry name" value="ZF_MYND_2"/>
    <property type="match status" value="1"/>
</dbReference>
<evidence type="ECO:0000256" key="2">
    <source>
        <dbReference type="ARBA" id="ARBA00022771"/>
    </source>
</evidence>
<evidence type="ECO:0000256" key="4">
    <source>
        <dbReference type="PROSITE-ProRule" id="PRU00134"/>
    </source>
</evidence>
<dbReference type="Proteomes" id="UP000220797">
    <property type="component" value="Unassembled WGS sequence"/>
</dbReference>
<dbReference type="PANTHER" id="PTHR13244:SF7">
    <property type="entry name" value="ZINC FINGER MYND DOMAIN-CONTAINING PROTEIN 10"/>
    <property type="match status" value="1"/>
</dbReference>
<feature type="domain" description="MYND-type" evidence="5">
    <location>
        <begin position="451"/>
        <end position="487"/>
    </location>
</feature>
<dbReference type="InterPro" id="IPR052298">
    <property type="entry name" value="ZMYND10"/>
</dbReference>
<dbReference type="PROSITE" id="PS01360">
    <property type="entry name" value="ZF_MYND_1"/>
    <property type="match status" value="1"/>
</dbReference>
<protein>
    <submittedName>
        <fullName evidence="6">MYND finger protein, putative</fullName>
    </submittedName>
</protein>
<dbReference type="GO" id="GO:0008270">
    <property type="term" value="F:zinc ion binding"/>
    <property type="evidence" value="ECO:0007669"/>
    <property type="project" value="UniProtKB-KW"/>
</dbReference>
<organism evidence="6 7">
    <name type="scientific">Plasmodium gallinaceum</name>
    <dbReference type="NCBI Taxonomy" id="5849"/>
    <lineage>
        <taxon>Eukaryota</taxon>
        <taxon>Sar</taxon>
        <taxon>Alveolata</taxon>
        <taxon>Apicomplexa</taxon>
        <taxon>Aconoidasida</taxon>
        <taxon>Haemosporida</taxon>
        <taxon>Plasmodiidae</taxon>
        <taxon>Plasmodium</taxon>
        <taxon>Plasmodium (Haemamoeba)</taxon>
    </lineage>
</organism>
<dbReference type="OMA" id="LIHEAYC"/>
<dbReference type="GeneID" id="39729881"/>
<evidence type="ECO:0000313" key="7">
    <source>
        <dbReference type="Proteomes" id="UP000220797"/>
    </source>
</evidence>
<dbReference type="VEuPathDB" id="PlasmoDB:PGAL8A_00135600"/>
<dbReference type="SUPFAM" id="SSF144232">
    <property type="entry name" value="HIT/MYND zinc finger-like"/>
    <property type="match status" value="1"/>
</dbReference>
<sequence length="490" mass="59052">MNISEFEFFNYANNLKYIEILDLFSKEWFENHKNIVFINAYLHSNNDILDNIGDDRIDVIVNKFEILLKEIITIYFIRFINFEEGYKNKKECLSAEENKELKNMECFKKNTDIEACNNFRISSYISLYHEMSILNIFEFLLFSDSIYESIDSHMINLYAYIYSNLVAFLKTSSDEYFVKPMNELSISEMLKEENDKTYNIDKLKIYINVINTLRNITDRIHLLNNTVVNKIVDYDILLILIPLMEKKPWRKENYIFEKNEWIKIEDNTLATVEKQLWLILYTLILNKSCQEKYEMTNYRRNNILKLRKYMNENLYEQIPPLKTLHIFIEHLYISKNIYPEKKNSYLIIDVVPDIFDKIKNDILKNKKEIISLLNNVKIKKDVLENISNVYFSIYEFDQENNKSINKSSSTFIYFLLILKIHNINILILEYQNASIKRNEKKKTTTEEYYICNNCKENAELQCSQCKRIYYCSKECQMKDWFNHREECSNE</sequence>
<evidence type="ECO:0000256" key="3">
    <source>
        <dbReference type="ARBA" id="ARBA00022833"/>
    </source>
</evidence>
<keyword evidence="7" id="KW-1185">Reference proteome</keyword>
<dbReference type="RefSeq" id="XP_028526473.1">
    <property type="nucleotide sequence ID" value="XM_028674886.1"/>
</dbReference>
<reference evidence="6" key="1">
    <citation type="submission" date="2015-04" db="EMBL/GenBank/DDBJ databases">
        <authorList>
            <consortium name="Pathogen Informatics"/>
        </authorList>
    </citation>
    <scope>NUCLEOTIDE SEQUENCE [LARGE SCALE GENOMIC DNA]</scope>
    <source>
        <strain evidence="6">8A</strain>
    </source>
</reference>
<dbReference type="OrthoDB" id="432970at2759"/>
<evidence type="ECO:0000313" key="6">
    <source>
        <dbReference type="EMBL" id="CRG93651.1"/>
    </source>
</evidence>
<keyword evidence="2 4" id="KW-0863">Zinc-finger</keyword>
<accession>A0A1J1GMT9</accession>
<dbReference type="GO" id="GO:0005737">
    <property type="term" value="C:cytoplasm"/>
    <property type="evidence" value="ECO:0007669"/>
    <property type="project" value="TreeGrafter"/>
</dbReference>
<comment type="caution">
    <text evidence="6">The sequence shown here is derived from an EMBL/GenBank/DDBJ whole genome shotgun (WGS) entry which is preliminary data.</text>
</comment>
<dbReference type="EMBL" id="CVMV01000019">
    <property type="protein sequence ID" value="CRG93651.1"/>
    <property type="molecule type" value="Genomic_DNA"/>
</dbReference>
<dbReference type="Gene3D" id="6.10.140.2220">
    <property type="match status" value="1"/>
</dbReference>
<dbReference type="PANTHER" id="PTHR13244">
    <property type="entry name" value="ZINC FINGER MYND DOMAIN CONTAINING PROTEIN 10"/>
    <property type="match status" value="1"/>
</dbReference>
<keyword evidence="1" id="KW-0479">Metal-binding</keyword>
<dbReference type="AlphaFoldDB" id="A0A1J1GMT9"/>
<evidence type="ECO:0000259" key="5">
    <source>
        <dbReference type="PROSITE" id="PS50865"/>
    </source>
</evidence>